<organism evidence="4 5">
    <name type="scientific">Papiliotrema laurentii</name>
    <name type="common">Cryptococcus laurentii</name>
    <dbReference type="NCBI Taxonomy" id="5418"/>
    <lineage>
        <taxon>Eukaryota</taxon>
        <taxon>Fungi</taxon>
        <taxon>Dikarya</taxon>
        <taxon>Basidiomycota</taxon>
        <taxon>Agaricomycotina</taxon>
        <taxon>Tremellomycetes</taxon>
        <taxon>Tremellales</taxon>
        <taxon>Rhynchogastremaceae</taxon>
        <taxon>Papiliotrema</taxon>
    </lineage>
</organism>
<dbReference type="InterPro" id="IPR036663">
    <property type="entry name" value="Fumarylacetoacetase_C_sf"/>
</dbReference>
<dbReference type="GO" id="GO:0018773">
    <property type="term" value="F:acetylpyruvate hydrolase activity"/>
    <property type="evidence" value="ECO:0007669"/>
    <property type="project" value="TreeGrafter"/>
</dbReference>
<dbReference type="AlphaFoldDB" id="A0AAD9FNP2"/>
<protein>
    <submittedName>
        <fullName evidence="4">Mitochondrion protein</fullName>
    </submittedName>
</protein>
<evidence type="ECO:0000313" key="5">
    <source>
        <dbReference type="Proteomes" id="UP001182556"/>
    </source>
</evidence>
<dbReference type="EMBL" id="JAODAN010000010">
    <property type="protein sequence ID" value="KAK1921658.1"/>
    <property type="molecule type" value="Genomic_DNA"/>
</dbReference>
<keyword evidence="2" id="KW-0479">Metal-binding</keyword>
<dbReference type="SUPFAM" id="SSF56529">
    <property type="entry name" value="FAH"/>
    <property type="match status" value="1"/>
</dbReference>
<reference evidence="4" key="1">
    <citation type="submission" date="2023-02" db="EMBL/GenBank/DDBJ databases">
        <title>Identification and recombinant expression of a fungal hydrolase from Papiliotrema laurentii that hydrolyzes apple cutin and clears colloidal polyester polyurethane.</title>
        <authorList>
            <consortium name="DOE Joint Genome Institute"/>
            <person name="Roman V.A."/>
            <person name="Bojanowski C."/>
            <person name="Crable B.R."/>
            <person name="Wagner D.N."/>
            <person name="Hung C.S."/>
            <person name="Nadeau L.J."/>
            <person name="Schratz L."/>
            <person name="Haridas S."/>
            <person name="Pangilinan J."/>
            <person name="Lipzen A."/>
            <person name="Na H."/>
            <person name="Yan M."/>
            <person name="Ng V."/>
            <person name="Grigoriev I.V."/>
            <person name="Spatafora J.W."/>
            <person name="Barlow D."/>
            <person name="Biffinger J."/>
            <person name="Kelley-Loughnane N."/>
            <person name="Varaljay V.A."/>
            <person name="Crookes-Goodson W.J."/>
        </authorList>
    </citation>
    <scope>NUCLEOTIDE SEQUENCE</scope>
    <source>
        <strain evidence="4">5307AH</strain>
    </source>
</reference>
<dbReference type="GO" id="GO:0019752">
    <property type="term" value="P:carboxylic acid metabolic process"/>
    <property type="evidence" value="ECO:0007669"/>
    <property type="project" value="UniProtKB-ARBA"/>
</dbReference>
<gene>
    <name evidence="4" type="ORF">DB88DRAFT_498759</name>
</gene>
<dbReference type="Gene3D" id="3.90.850.10">
    <property type="entry name" value="Fumarylacetoacetase-like, C-terminal domain"/>
    <property type="match status" value="1"/>
</dbReference>
<evidence type="ECO:0000256" key="2">
    <source>
        <dbReference type="ARBA" id="ARBA00022723"/>
    </source>
</evidence>
<name>A0AAD9FNP2_PAPLA</name>
<keyword evidence="5" id="KW-1185">Reference proteome</keyword>
<evidence type="ECO:0000313" key="4">
    <source>
        <dbReference type="EMBL" id="KAK1921658.1"/>
    </source>
</evidence>
<evidence type="ECO:0000256" key="1">
    <source>
        <dbReference type="ARBA" id="ARBA00010211"/>
    </source>
</evidence>
<dbReference type="InterPro" id="IPR011234">
    <property type="entry name" value="Fumarylacetoacetase-like_C"/>
</dbReference>
<comment type="similarity">
    <text evidence="1">Belongs to the FAH family.</text>
</comment>
<comment type="caution">
    <text evidence="4">The sequence shown here is derived from an EMBL/GenBank/DDBJ whole genome shotgun (WGS) entry which is preliminary data.</text>
</comment>
<dbReference type="PANTHER" id="PTHR11820:SF7">
    <property type="entry name" value="ACYLPYRUVASE FAHD1, MITOCHONDRIAL"/>
    <property type="match status" value="1"/>
</dbReference>
<dbReference type="PANTHER" id="PTHR11820">
    <property type="entry name" value="ACYLPYRUVASE"/>
    <property type="match status" value="1"/>
</dbReference>
<feature type="domain" description="Fumarylacetoacetase-like C-terminal" evidence="3">
    <location>
        <begin position="10"/>
        <end position="201"/>
    </location>
</feature>
<dbReference type="Pfam" id="PF01557">
    <property type="entry name" value="FAA_hydrolase"/>
    <property type="match status" value="1"/>
</dbReference>
<dbReference type="GO" id="GO:0005739">
    <property type="term" value="C:mitochondrion"/>
    <property type="evidence" value="ECO:0007669"/>
    <property type="project" value="TreeGrafter"/>
</dbReference>
<evidence type="ECO:0000259" key="3">
    <source>
        <dbReference type="Pfam" id="PF01557"/>
    </source>
</evidence>
<dbReference type="Proteomes" id="UP001182556">
    <property type="component" value="Unassembled WGS sequence"/>
</dbReference>
<accession>A0AAD9FNP2</accession>
<proteinExistence type="inferred from homology"/>
<dbReference type="FunFam" id="3.90.850.10:FF:000003">
    <property type="entry name" value="Fumarylacetoacetate hydrolase domain-containing 1"/>
    <property type="match status" value="1"/>
</dbReference>
<sequence>MASFARTARKVVAIGRNYADHAKELGNAVPKEPFFFLKPPSSFISPGEGPVEIPKGVEVHHEVELGVVIGRNGRDIPKSEAEDYIAGYTLAIDMTGRNVQDAVKKKGLPWSTAKGFDTFLPIGPLIPKAKIGDTTRVGLHFSVNGQVKQRGESSAMIFPVPDLITFVSSIMKLEEGDVILTGTPQGVGKIVAGDKFEAKLTYPGVDGEVLDKYEFDVVDRQGSAYEFKG</sequence>
<dbReference type="GO" id="GO:0046872">
    <property type="term" value="F:metal ion binding"/>
    <property type="evidence" value="ECO:0007669"/>
    <property type="project" value="UniProtKB-KW"/>
</dbReference>